<accession>A0A0H2VHX9</accession>
<dbReference type="eggNOG" id="ENOG50305EE">
    <property type="taxonomic scope" value="Bacteria"/>
</dbReference>
<dbReference type="AlphaFoldDB" id="A0A0H2VHX9"/>
<dbReference type="OrthoDB" id="2396089at2"/>
<organism evidence="1 2">
    <name type="scientific">Staphylococcus epidermidis (strain ATCC 12228 / FDA PCI 1200)</name>
    <dbReference type="NCBI Taxonomy" id="176280"/>
    <lineage>
        <taxon>Bacteria</taxon>
        <taxon>Bacillati</taxon>
        <taxon>Bacillota</taxon>
        <taxon>Bacilli</taxon>
        <taxon>Bacillales</taxon>
        <taxon>Staphylococcaceae</taxon>
        <taxon>Staphylococcus</taxon>
    </lineage>
</organism>
<name>A0A0H2VHX9_STAES</name>
<gene>
    <name evidence="1" type="ordered locus">SE_1887</name>
</gene>
<dbReference type="EMBL" id="AE015929">
    <property type="protein sequence ID" value="AAO05528.1"/>
    <property type="molecule type" value="Genomic_DNA"/>
</dbReference>
<evidence type="ECO:0000313" key="2">
    <source>
        <dbReference type="Proteomes" id="UP000001411"/>
    </source>
</evidence>
<dbReference type="Proteomes" id="UP000001411">
    <property type="component" value="Chromosome"/>
</dbReference>
<proteinExistence type="predicted"/>
<evidence type="ECO:0000313" key="1">
    <source>
        <dbReference type="EMBL" id="AAO05528.1"/>
    </source>
</evidence>
<protein>
    <submittedName>
        <fullName evidence="1">Uncharacterized protein</fullName>
    </submittedName>
</protein>
<dbReference type="KEGG" id="sep:SE_1887"/>
<dbReference type="PATRIC" id="fig|176280.10.peg.1844"/>
<sequence>MGGFMNYLEISLHIEQQLVKLLSLSENAKYYALIHHNKFESFIDDFNLTVNQEMKWAMSHQLLLNSNDTLVSYCQLIRRLNDSPLLTLNQGHIIYYINTQQTLIHRQLLKHKQAL</sequence>
<reference evidence="1 2" key="1">
    <citation type="journal article" date="2003" name="Mol. Microbiol.">
        <title>Genome-based analysis of virulence genes in a non-biofilm-forming Staphylococcus epidermidis strain (ATCC 12228).</title>
        <authorList>
            <person name="Zhang Y.Q."/>
            <person name="Ren S.X."/>
            <person name="Li H.L."/>
            <person name="Wang Y.X."/>
            <person name="Fu G."/>
            <person name="Yang J."/>
            <person name="Qin Z.Q."/>
            <person name="Miao Y.G."/>
            <person name="Wang W.Y."/>
            <person name="Chen R.S."/>
            <person name="Shen Y."/>
            <person name="Chen Z."/>
            <person name="Yuan Z.H."/>
            <person name="Zhao G.P."/>
            <person name="Qu D."/>
            <person name="Danchin A."/>
            <person name="Wen Y.M."/>
        </authorList>
    </citation>
    <scope>NUCLEOTIDE SEQUENCE [LARGE SCALE GENOMIC DNA]</scope>
    <source>
        <strain evidence="2">ATCC 12228 / FDA PCI 1200</strain>
    </source>
</reference>
<dbReference type="HOGENOM" id="CLU_2156807_0_0_9"/>